<dbReference type="Proteomes" id="UP000007463">
    <property type="component" value="Chromosome"/>
</dbReference>
<evidence type="ECO:0000256" key="1">
    <source>
        <dbReference type="ARBA" id="ARBA00022729"/>
    </source>
</evidence>
<dbReference type="RefSeq" id="WP_013688327.1">
    <property type="nucleotide sequence ID" value="NC_015321.1"/>
</dbReference>
<organism evidence="4 5">
    <name type="scientific">Fluviicola taffensis (strain DSM 16823 / NCIMB 13979 / RW262)</name>
    <dbReference type="NCBI Taxonomy" id="755732"/>
    <lineage>
        <taxon>Bacteria</taxon>
        <taxon>Pseudomonadati</taxon>
        <taxon>Bacteroidota</taxon>
        <taxon>Flavobacteriia</taxon>
        <taxon>Flavobacteriales</taxon>
        <taxon>Crocinitomicaceae</taxon>
        <taxon>Fluviicola</taxon>
    </lineage>
</organism>
<evidence type="ECO:0000313" key="4">
    <source>
        <dbReference type="EMBL" id="AEA45560.1"/>
    </source>
</evidence>
<dbReference type="AlphaFoldDB" id="F2IDZ6"/>
<feature type="domain" description="Secretion system C-terminal sorting" evidence="3">
    <location>
        <begin position="347"/>
        <end position="413"/>
    </location>
</feature>
<protein>
    <recommendedName>
        <fullName evidence="3">Secretion system C-terminal sorting domain-containing protein</fullName>
    </recommendedName>
</protein>
<dbReference type="EMBL" id="CP002542">
    <property type="protein sequence ID" value="AEA45560.1"/>
    <property type="molecule type" value="Genomic_DNA"/>
</dbReference>
<dbReference type="InterPro" id="IPR026444">
    <property type="entry name" value="Secre_tail"/>
</dbReference>
<sequence precursor="true">MKSLLILFSISFVMSVYSQSWHTITKQQLGIVSSTMFGGYAPTGTRYFKINPYNNSIWFALNFKAFQLTNDGQFHKYDTSNTSVLQTNSKVFDFAFTPNYTFVMDGTYGLQQFNGTTWNLAIPFSNGINLAYDSDSIWCIRTNQNYIKWFGGFNSQGNYAGFRKAISKNGAFWGGGETSGVSSLDNNDVHHLYSPDTCKLIDWGNYDFKFCRNTDSMYVSCTGGLSIADGYHFIDSICPANSTNMPSGIIIEFEFDKNDNIWALFGDSFFKSSSIAFLNTTTKVWSNFYNTSNSPIKFNTVRTSIEIDTTGNLWVIDQDKLNVLDLGTTPVWLGLKDFTQDNSIEVIPNPTTEYVQINFSEAQAQLRIMDLQGKEIESRSIQNEETISVAHLKQGVYLFEVTTHQGKNTKRIVKN</sequence>
<proteinExistence type="predicted"/>
<evidence type="ECO:0000259" key="3">
    <source>
        <dbReference type="Pfam" id="PF18962"/>
    </source>
</evidence>
<keyword evidence="1 2" id="KW-0732">Signal</keyword>
<reference evidence="5" key="2">
    <citation type="submission" date="2011-02" db="EMBL/GenBank/DDBJ databases">
        <title>The complete genome of Fluviicola taffensis DSM 16823.</title>
        <authorList>
            <consortium name="US DOE Joint Genome Institute (JGI-PGF)"/>
            <person name="Lucas S."/>
            <person name="Copeland A."/>
            <person name="Lapidus A."/>
            <person name="Bruce D."/>
            <person name="Goodwin L."/>
            <person name="Pitluck S."/>
            <person name="Kyrpides N."/>
            <person name="Mavromatis K."/>
            <person name="Ivanova N."/>
            <person name="Mikhailova N."/>
            <person name="Pagani I."/>
            <person name="Chertkov O."/>
            <person name="Detter J.C."/>
            <person name="Han C."/>
            <person name="Tapia R."/>
            <person name="Land M."/>
            <person name="Hauser L."/>
            <person name="Markowitz V."/>
            <person name="Cheng J.-F."/>
            <person name="Hugenholtz P."/>
            <person name="Woyke T."/>
            <person name="Wu D."/>
            <person name="Tindall B."/>
            <person name="Pomrenke H.G."/>
            <person name="Brambilla E."/>
            <person name="Klenk H.-P."/>
            <person name="Eisen J.A."/>
        </authorList>
    </citation>
    <scope>NUCLEOTIDE SEQUENCE [LARGE SCALE GENOMIC DNA]</scope>
    <source>
        <strain evidence="5">DSM 16823 / RW262 / RW262</strain>
    </source>
</reference>
<keyword evidence="5" id="KW-1185">Reference proteome</keyword>
<accession>F2IDZ6</accession>
<evidence type="ECO:0000313" key="5">
    <source>
        <dbReference type="Proteomes" id="UP000007463"/>
    </source>
</evidence>
<dbReference type="Pfam" id="PF18962">
    <property type="entry name" value="Por_Secre_tail"/>
    <property type="match status" value="1"/>
</dbReference>
<feature type="signal peptide" evidence="2">
    <location>
        <begin position="1"/>
        <end position="18"/>
    </location>
</feature>
<name>F2IDZ6_FLUTR</name>
<dbReference type="STRING" id="755732.Fluta_3591"/>
<reference evidence="4 5" key="1">
    <citation type="journal article" date="2011" name="Stand. Genomic Sci.">
        <title>Complete genome sequence of the gliding freshwater bacterium Fluviicola taffensis type strain (RW262).</title>
        <authorList>
            <person name="Woyke T."/>
            <person name="Chertkov O."/>
            <person name="Lapidus A."/>
            <person name="Nolan M."/>
            <person name="Lucas S."/>
            <person name="Del Rio T.G."/>
            <person name="Tice H."/>
            <person name="Cheng J.F."/>
            <person name="Tapia R."/>
            <person name="Han C."/>
            <person name="Goodwin L."/>
            <person name="Pitluck S."/>
            <person name="Liolios K."/>
            <person name="Pagani I."/>
            <person name="Ivanova N."/>
            <person name="Huntemann M."/>
            <person name="Mavromatis K."/>
            <person name="Mikhailova N."/>
            <person name="Pati A."/>
            <person name="Chen A."/>
            <person name="Palaniappan K."/>
            <person name="Land M."/>
            <person name="Hauser L."/>
            <person name="Brambilla E.M."/>
            <person name="Rohde M."/>
            <person name="Mwirichia R."/>
            <person name="Sikorski J."/>
            <person name="Tindall B.J."/>
            <person name="Goker M."/>
            <person name="Bristow J."/>
            <person name="Eisen J.A."/>
            <person name="Markowitz V."/>
            <person name="Hugenholtz P."/>
            <person name="Klenk H.P."/>
            <person name="Kyrpides N.C."/>
        </authorList>
    </citation>
    <scope>NUCLEOTIDE SEQUENCE [LARGE SCALE GENOMIC DNA]</scope>
    <source>
        <strain evidence="5">DSM 16823 / RW262 / RW262</strain>
    </source>
</reference>
<dbReference type="NCBIfam" id="TIGR04183">
    <property type="entry name" value="Por_Secre_tail"/>
    <property type="match status" value="1"/>
</dbReference>
<feature type="chain" id="PRO_5003278338" description="Secretion system C-terminal sorting domain-containing protein" evidence="2">
    <location>
        <begin position="19"/>
        <end position="415"/>
    </location>
</feature>
<gene>
    <name evidence="4" type="ordered locus">Fluta_3591</name>
</gene>
<dbReference type="KEGG" id="fte:Fluta_3591"/>
<dbReference type="HOGENOM" id="CLU_661829_0_0_10"/>
<evidence type="ECO:0000256" key="2">
    <source>
        <dbReference type="SAM" id="SignalP"/>
    </source>
</evidence>